<dbReference type="InterPro" id="IPR011978">
    <property type="entry name" value="YgfB-like"/>
</dbReference>
<dbReference type="Gene3D" id="1.20.120.740">
    <property type="entry name" value="YgfB uncharacterised protein family UPF0149, PF03695"/>
    <property type="match status" value="1"/>
</dbReference>
<proteinExistence type="predicted"/>
<evidence type="ECO:0000313" key="2">
    <source>
        <dbReference type="Proteomes" id="UP001193035"/>
    </source>
</evidence>
<dbReference type="Proteomes" id="UP001193035">
    <property type="component" value="Unassembled WGS sequence"/>
</dbReference>
<gene>
    <name evidence="1" type="ORF">FGK63_08670</name>
</gene>
<organism evidence="1 2">
    <name type="scientific">Ruegeria sediminis</name>
    <dbReference type="NCBI Taxonomy" id="2583820"/>
    <lineage>
        <taxon>Bacteria</taxon>
        <taxon>Pseudomonadati</taxon>
        <taxon>Pseudomonadota</taxon>
        <taxon>Alphaproteobacteria</taxon>
        <taxon>Rhodobacterales</taxon>
        <taxon>Roseobacteraceae</taxon>
        <taxon>Ruegeria</taxon>
    </lineage>
</organism>
<sequence>MPPMRFEYWMVGPAMVNALQRLDEYLCSDASPETSFGLSDLDGFLVGAICTPEEISFETCLNVVLGNTETVPADIKDLIRQRHDEIYDGFATGQLLEPLFWQSAEGHVIAMDWCDGFMDAVKRWPAAWQRIMKTESGAQLMIPILVHLVDYEGNSNFGIAPEDLDAALDDAADRVAACVGKLYQMLRTSA</sequence>
<dbReference type="EMBL" id="VCPD01000003">
    <property type="protein sequence ID" value="TMV07535.1"/>
    <property type="molecule type" value="Genomic_DNA"/>
</dbReference>
<dbReference type="InterPro" id="IPR036255">
    <property type="entry name" value="YgfB-like_sf"/>
</dbReference>
<dbReference type="SUPFAM" id="SSF101327">
    <property type="entry name" value="YgfB-like"/>
    <property type="match status" value="1"/>
</dbReference>
<dbReference type="Pfam" id="PF03695">
    <property type="entry name" value="UPF0149"/>
    <property type="match status" value="1"/>
</dbReference>
<evidence type="ECO:0000313" key="1">
    <source>
        <dbReference type="EMBL" id="TMV07535.1"/>
    </source>
</evidence>
<reference evidence="1 2" key="1">
    <citation type="submission" date="2019-05" db="EMBL/GenBank/DDBJ databases">
        <title>Ruegeria sp. nov., isolated from tidal flat.</title>
        <authorList>
            <person name="Kim W."/>
        </authorList>
    </citation>
    <scope>NUCLEOTIDE SEQUENCE [LARGE SCALE GENOMIC DNA]</scope>
    <source>
        <strain evidence="1 2">CAU 1488</strain>
    </source>
</reference>
<comment type="caution">
    <text evidence="1">The sequence shown here is derived from an EMBL/GenBank/DDBJ whole genome shotgun (WGS) entry which is preliminary data.</text>
</comment>
<keyword evidence="2" id="KW-1185">Reference proteome</keyword>
<name>A0ABY2WYV9_9RHOB</name>
<dbReference type="NCBIfam" id="TIGR02292">
    <property type="entry name" value="ygfB_yecA"/>
    <property type="match status" value="1"/>
</dbReference>
<accession>A0ABY2WYV9</accession>
<protein>
    <submittedName>
        <fullName evidence="1">UPF0149 family protein</fullName>
    </submittedName>
</protein>